<dbReference type="Proteomes" id="UP001230951">
    <property type="component" value="Unassembled WGS sequence"/>
</dbReference>
<gene>
    <name evidence="3" type="ORF">J2S90_000204</name>
    <name evidence="4" type="ORF">J2S93_001499</name>
</gene>
<keyword evidence="1" id="KW-0472">Membrane</keyword>
<feature type="transmembrane region" description="Helical" evidence="1">
    <location>
        <begin position="83"/>
        <end position="109"/>
    </location>
</feature>
<dbReference type="InterPro" id="IPR025241">
    <property type="entry name" value="DUF4190"/>
</dbReference>
<keyword evidence="1" id="KW-0812">Transmembrane</keyword>
<dbReference type="Proteomes" id="UP001242995">
    <property type="component" value="Unassembled WGS sequence"/>
</dbReference>
<dbReference type="AlphaFoldDB" id="A0AAW8DDL5"/>
<name>A0AAW8DDL5_9MICC</name>
<dbReference type="RefSeq" id="WP_306958882.1">
    <property type="nucleotide sequence ID" value="NZ_JAUSRG010000001.1"/>
</dbReference>
<proteinExistence type="predicted"/>
<feature type="domain" description="DUF4190" evidence="2">
    <location>
        <begin position="47"/>
        <end position="102"/>
    </location>
</feature>
<evidence type="ECO:0000259" key="2">
    <source>
        <dbReference type="Pfam" id="PF13828"/>
    </source>
</evidence>
<evidence type="ECO:0000256" key="1">
    <source>
        <dbReference type="SAM" id="Phobius"/>
    </source>
</evidence>
<evidence type="ECO:0000313" key="5">
    <source>
        <dbReference type="Proteomes" id="UP001230951"/>
    </source>
</evidence>
<keyword evidence="5" id="KW-1185">Reference proteome</keyword>
<evidence type="ECO:0000313" key="6">
    <source>
        <dbReference type="Proteomes" id="UP001242995"/>
    </source>
</evidence>
<dbReference type="EMBL" id="JAUSRG010000001">
    <property type="protein sequence ID" value="MDP9903264.1"/>
    <property type="molecule type" value="Genomic_DNA"/>
</dbReference>
<accession>A0AAW8DDL5</accession>
<feature type="transmembrane region" description="Helical" evidence="1">
    <location>
        <begin position="47"/>
        <end position="71"/>
    </location>
</feature>
<reference evidence="3 5" key="1">
    <citation type="submission" date="2023-07" db="EMBL/GenBank/DDBJ databases">
        <title>Sorghum-associated microbial communities from plants grown in Nebraska, USA.</title>
        <authorList>
            <person name="Schachtman D."/>
        </authorList>
    </citation>
    <scope>NUCLEOTIDE SEQUENCE</scope>
    <source>
        <strain evidence="3">DS1006</strain>
        <strain evidence="4 5">DS1016</strain>
    </source>
</reference>
<dbReference type="EMBL" id="JAUSTF010000002">
    <property type="protein sequence ID" value="MDQ0180083.1"/>
    <property type="molecule type" value="Genomic_DNA"/>
</dbReference>
<evidence type="ECO:0000313" key="3">
    <source>
        <dbReference type="EMBL" id="MDP9903264.1"/>
    </source>
</evidence>
<evidence type="ECO:0000313" key="4">
    <source>
        <dbReference type="EMBL" id="MDQ0180083.1"/>
    </source>
</evidence>
<sequence length="126" mass="13131">MSTPEIHPVPDAGAPAQPQWQAPAYPAPYGAAPGPTHPYAAQPRTNVLAIISLISAFVFSAAAVVTGHIALSQIKRTGEAGRGMALAGLIIGYVGVAFIIVFFIIYIAVFSSIMAHIPNTGTSYRN</sequence>
<dbReference type="Pfam" id="PF13828">
    <property type="entry name" value="DUF4190"/>
    <property type="match status" value="1"/>
</dbReference>
<organism evidence="3 6">
    <name type="scientific">Arthrobacter bambusae</name>
    <dbReference type="NCBI Taxonomy" id="1338426"/>
    <lineage>
        <taxon>Bacteria</taxon>
        <taxon>Bacillati</taxon>
        <taxon>Actinomycetota</taxon>
        <taxon>Actinomycetes</taxon>
        <taxon>Micrococcales</taxon>
        <taxon>Micrococcaceae</taxon>
        <taxon>Arthrobacter</taxon>
    </lineage>
</organism>
<keyword evidence="1" id="KW-1133">Transmembrane helix</keyword>
<protein>
    <recommendedName>
        <fullName evidence="2">DUF4190 domain-containing protein</fullName>
    </recommendedName>
</protein>
<comment type="caution">
    <text evidence="3">The sequence shown here is derived from an EMBL/GenBank/DDBJ whole genome shotgun (WGS) entry which is preliminary data.</text>
</comment>